<evidence type="ECO:0000256" key="1">
    <source>
        <dbReference type="SAM" id="MobiDB-lite"/>
    </source>
</evidence>
<dbReference type="RefSeq" id="WP_272750774.1">
    <property type="nucleotide sequence ID" value="NZ_JAQQLF010000004.1"/>
</dbReference>
<feature type="transmembrane region" description="Helical" evidence="2">
    <location>
        <begin position="6"/>
        <end position="24"/>
    </location>
</feature>
<reference evidence="3 4" key="1">
    <citation type="submission" date="2023-01" db="EMBL/GenBank/DDBJ databases">
        <title>Novel species of the genus Vogesella isolated from rivers.</title>
        <authorList>
            <person name="Lu H."/>
        </authorList>
    </citation>
    <scope>NUCLEOTIDE SEQUENCE [LARGE SCALE GENOMIC DNA]</scope>
    <source>
        <strain evidence="3 4">DC21W</strain>
    </source>
</reference>
<dbReference type="EMBL" id="JAQQLF010000004">
    <property type="protein sequence ID" value="MDC7716364.1"/>
    <property type="molecule type" value="Genomic_DNA"/>
</dbReference>
<evidence type="ECO:0000256" key="2">
    <source>
        <dbReference type="SAM" id="Phobius"/>
    </source>
</evidence>
<proteinExistence type="predicted"/>
<sequence length="98" mass="11248">MLGTFILVVCFFLAGLIWFFYHQGKKQKSNPPSRTQYAAHTQRRVLPPTSHMTGEAYGKLLRAAQGDRQQVELWIVEAQCNLTGRTRSEIIELLAKER</sequence>
<evidence type="ECO:0000313" key="4">
    <source>
        <dbReference type="Proteomes" id="UP001219956"/>
    </source>
</evidence>
<organism evidence="3 4">
    <name type="scientific">Vogesella aquatica</name>
    <dbReference type="NCBI Taxonomy" id="2984206"/>
    <lineage>
        <taxon>Bacteria</taxon>
        <taxon>Pseudomonadati</taxon>
        <taxon>Pseudomonadota</taxon>
        <taxon>Betaproteobacteria</taxon>
        <taxon>Neisseriales</taxon>
        <taxon>Chromobacteriaceae</taxon>
        <taxon>Vogesella</taxon>
    </lineage>
</organism>
<keyword evidence="2" id="KW-0812">Transmembrane</keyword>
<keyword evidence="4" id="KW-1185">Reference proteome</keyword>
<keyword evidence="2" id="KW-1133">Transmembrane helix</keyword>
<name>A0ABT5IUZ9_9NEIS</name>
<evidence type="ECO:0000313" key="3">
    <source>
        <dbReference type="EMBL" id="MDC7716364.1"/>
    </source>
</evidence>
<accession>A0ABT5IUZ9</accession>
<dbReference type="Proteomes" id="UP001219956">
    <property type="component" value="Unassembled WGS sequence"/>
</dbReference>
<gene>
    <name evidence="3" type="ORF">PQU95_03890</name>
</gene>
<comment type="caution">
    <text evidence="3">The sequence shown here is derived from an EMBL/GenBank/DDBJ whole genome shotgun (WGS) entry which is preliminary data.</text>
</comment>
<protein>
    <submittedName>
        <fullName evidence="3">Uncharacterized protein</fullName>
    </submittedName>
</protein>
<feature type="compositionally biased region" description="Polar residues" evidence="1">
    <location>
        <begin position="29"/>
        <end position="39"/>
    </location>
</feature>
<keyword evidence="2" id="KW-0472">Membrane</keyword>
<feature type="region of interest" description="Disordered" evidence="1">
    <location>
        <begin position="26"/>
        <end position="51"/>
    </location>
</feature>